<dbReference type="GO" id="GO:0055085">
    <property type="term" value="P:transmembrane transport"/>
    <property type="evidence" value="ECO:0007669"/>
    <property type="project" value="InterPro"/>
</dbReference>
<dbReference type="InterPro" id="IPR051045">
    <property type="entry name" value="TonB-dependent_transducer"/>
</dbReference>
<dbReference type="GO" id="GO:0015891">
    <property type="term" value="P:siderophore transport"/>
    <property type="evidence" value="ECO:0007669"/>
    <property type="project" value="InterPro"/>
</dbReference>
<feature type="region of interest" description="Disordered" evidence="10">
    <location>
        <begin position="110"/>
        <end position="132"/>
    </location>
</feature>
<dbReference type="SUPFAM" id="SSF74653">
    <property type="entry name" value="TolA/TonB C-terminal domain"/>
    <property type="match status" value="1"/>
</dbReference>
<dbReference type="Pfam" id="PF03544">
    <property type="entry name" value="TonB_C"/>
    <property type="match status" value="1"/>
</dbReference>
<evidence type="ECO:0000256" key="9">
    <source>
        <dbReference type="ARBA" id="ARBA00023136"/>
    </source>
</evidence>
<keyword evidence="14" id="KW-1185">Reference proteome</keyword>
<dbReference type="NCBIfam" id="TIGR01352">
    <property type="entry name" value="tonB_Cterm"/>
    <property type="match status" value="1"/>
</dbReference>
<dbReference type="AlphaFoldDB" id="A0A2N0VEA2"/>
<keyword evidence="6 11" id="KW-0812">Transmembrane</keyword>
<evidence type="ECO:0000256" key="3">
    <source>
        <dbReference type="ARBA" id="ARBA00022448"/>
    </source>
</evidence>
<keyword evidence="9 11" id="KW-0472">Membrane</keyword>
<dbReference type="PANTHER" id="PTHR33446:SF2">
    <property type="entry name" value="PROTEIN TONB"/>
    <property type="match status" value="1"/>
</dbReference>
<evidence type="ECO:0000313" key="14">
    <source>
        <dbReference type="Proteomes" id="UP000233398"/>
    </source>
</evidence>
<dbReference type="InterPro" id="IPR006260">
    <property type="entry name" value="TonB/TolA_C"/>
</dbReference>
<evidence type="ECO:0000256" key="1">
    <source>
        <dbReference type="ARBA" id="ARBA00004383"/>
    </source>
</evidence>
<keyword evidence="7" id="KW-0653">Protein transport</keyword>
<evidence type="ECO:0000256" key="5">
    <source>
        <dbReference type="ARBA" id="ARBA00022519"/>
    </source>
</evidence>
<comment type="subcellular location">
    <subcellularLocation>
        <location evidence="1">Cell inner membrane</location>
        <topology evidence="1">Single-pass membrane protein</topology>
        <orientation evidence="1">Periplasmic side</orientation>
    </subcellularLocation>
</comment>
<dbReference type="GO" id="GO:0098797">
    <property type="term" value="C:plasma membrane protein complex"/>
    <property type="evidence" value="ECO:0007669"/>
    <property type="project" value="TreeGrafter"/>
</dbReference>
<evidence type="ECO:0000256" key="2">
    <source>
        <dbReference type="ARBA" id="ARBA00006555"/>
    </source>
</evidence>
<gene>
    <name evidence="13" type="ORF">CWD77_13955</name>
</gene>
<sequence>MEAKNNKPGIEGKKKKELDLRNYYTILWETGLIVALLIFIILFRIDFVPTQEEENYVVETQEEVVVEEIVQTRQQPEIPPPPRPPVPVEVPNDEIIEDINIEIDSELDIFSESKLPPPPPPSAEEEKDEEEEEDFFVFVEEMPKLKGDLMELQSKVRYPELARKAGIEGRVHIQFVVNEMGEVEDPRVIRGIGGGCDEEALRVIRQAEFTPGLQRGKPVRVQFSLPVYFKIKE</sequence>
<dbReference type="GO" id="GO:0030288">
    <property type="term" value="C:outer membrane-bounded periplasmic space"/>
    <property type="evidence" value="ECO:0007669"/>
    <property type="project" value="InterPro"/>
</dbReference>
<dbReference type="GO" id="GO:0031992">
    <property type="term" value="F:energy transducer activity"/>
    <property type="evidence" value="ECO:0007669"/>
    <property type="project" value="InterPro"/>
</dbReference>
<comment type="similarity">
    <text evidence="2">Belongs to the TonB family.</text>
</comment>
<evidence type="ECO:0000256" key="6">
    <source>
        <dbReference type="ARBA" id="ARBA00022692"/>
    </source>
</evidence>
<keyword evidence="4" id="KW-1003">Cell membrane</keyword>
<organism evidence="13 14">
    <name type="scientific">Rhodohalobacter barkolensis</name>
    <dbReference type="NCBI Taxonomy" id="2053187"/>
    <lineage>
        <taxon>Bacteria</taxon>
        <taxon>Pseudomonadati</taxon>
        <taxon>Balneolota</taxon>
        <taxon>Balneolia</taxon>
        <taxon>Balneolales</taxon>
        <taxon>Balneolaceae</taxon>
        <taxon>Rhodohalobacter</taxon>
    </lineage>
</organism>
<evidence type="ECO:0000256" key="8">
    <source>
        <dbReference type="ARBA" id="ARBA00022989"/>
    </source>
</evidence>
<protein>
    <submittedName>
        <fullName evidence="13">Energy transducer TonB</fullName>
    </submittedName>
</protein>
<dbReference type="InterPro" id="IPR003538">
    <property type="entry name" value="TonB"/>
</dbReference>
<evidence type="ECO:0000256" key="4">
    <source>
        <dbReference type="ARBA" id="ARBA00022475"/>
    </source>
</evidence>
<feature type="compositionally biased region" description="Acidic residues" evidence="10">
    <location>
        <begin position="123"/>
        <end position="132"/>
    </location>
</feature>
<evidence type="ECO:0000256" key="7">
    <source>
        <dbReference type="ARBA" id="ARBA00022927"/>
    </source>
</evidence>
<keyword evidence="3" id="KW-0813">Transport</keyword>
<keyword evidence="8 11" id="KW-1133">Transmembrane helix</keyword>
<evidence type="ECO:0000259" key="12">
    <source>
        <dbReference type="PROSITE" id="PS52015"/>
    </source>
</evidence>
<name>A0A2N0VEA2_9BACT</name>
<comment type="caution">
    <text evidence="13">The sequence shown here is derived from an EMBL/GenBank/DDBJ whole genome shotgun (WGS) entry which is preliminary data.</text>
</comment>
<dbReference type="Proteomes" id="UP000233398">
    <property type="component" value="Unassembled WGS sequence"/>
</dbReference>
<dbReference type="OrthoDB" id="9814002at2"/>
<feature type="domain" description="TonB C-terminal" evidence="12">
    <location>
        <begin position="143"/>
        <end position="233"/>
    </location>
</feature>
<keyword evidence="5" id="KW-0997">Cell inner membrane</keyword>
<dbReference type="PANTHER" id="PTHR33446">
    <property type="entry name" value="PROTEIN TONB-RELATED"/>
    <property type="match status" value="1"/>
</dbReference>
<dbReference type="PRINTS" id="PR01374">
    <property type="entry name" value="TONBPROTEIN"/>
</dbReference>
<dbReference type="InterPro" id="IPR037682">
    <property type="entry name" value="TonB_C"/>
</dbReference>
<dbReference type="RefSeq" id="WP_101074198.1">
    <property type="nucleotide sequence ID" value="NZ_PISP01000006.1"/>
</dbReference>
<dbReference type="EMBL" id="PISP01000006">
    <property type="protein sequence ID" value="PKD42513.1"/>
    <property type="molecule type" value="Genomic_DNA"/>
</dbReference>
<proteinExistence type="inferred from homology"/>
<dbReference type="PROSITE" id="PS52015">
    <property type="entry name" value="TONB_CTD"/>
    <property type="match status" value="1"/>
</dbReference>
<evidence type="ECO:0000256" key="11">
    <source>
        <dbReference type="SAM" id="Phobius"/>
    </source>
</evidence>
<evidence type="ECO:0000313" key="13">
    <source>
        <dbReference type="EMBL" id="PKD42513.1"/>
    </source>
</evidence>
<feature type="transmembrane region" description="Helical" evidence="11">
    <location>
        <begin position="23"/>
        <end position="43"/>
    </location>
</feature>
<dbReference type="Gene3D" id="3.30.1150.10">
    <property type="match status" value="1"/>
</dbReference>
<dbReference type="GO" id="GO:0015031">
    <property type="term" value="P:protein transport"/>
    <property type="evidence" value="ECO:0007669"/>
    <property type="project" value="UniProtKB-KW"/>
</dbReference>
<evidence type="ECO:0000256" key="10">
    <source>
        <dbReference type="SAM" id="MobiDB-lite"/>
    </source>
</evidence>
<accession>A0A2N0VEA2</accession>
<reference evidence="13 14" key="1">
    <citation type="submission" date="2017-11" db="EMBL/GenBank/DDBJ databases">
        <title>Rhodohalobacter 15182 sp. nov., isolated from a salt lake.</title>
        <authorList>
            <person name="Han S."/>
        </authorList>
    </citation>
    <scope>NUCLEOTIDE SEQUENCE [LARGE SCALE GENOMIC DNA]</scope>
    <source>
        <strain evidence="13 14">15182</strain>
    </source>
</reference>